<comment type="caution">
    <text evidence="2">The sequence shown here is derived from an EMBL/GenBank/DDBJ whole genome shotgun (WGS) entry which is preliminary data.</text>
</comment>
<feature type="transmembrane region" description="Helical" evidence="1">
    <location>
        <begin position="99"/>
        <end position="120"/>
    </location>
</feature>
<evidence type="ECO:0000313" key="3">
    <source>
        <dbReference type="Proteomes" id="UP000022611"/>
    </source>
</evidence>
<dbReference type="OrthoDB" id="6879015at2"/>
<evidence type="ECO:0000313" key="2">
    <source>
        <dbReference type="EMBL" id="EXF91043.1"/>
    </source>
</evidence>
<dbReference type="PATRIC" id="fig|1042209.11.peg.90"/>
<protein>
    <submittedName>
        <fullName evidence="2">Uncharacterized protein</fullName>
    </submittedName>
</protein>
<reference evidence="2 3" key="1">
    <citation type="journal article" date="2011" name="J. Bacteriol.">
        <title>Draft genome sequence of the polycyclic aromatic hydrocarbon-degrading, genetically engineered bioluminescent bioreporter Pseudomonas fluorescens HK44.</title>
        <authorList>
            <person name="Chauhan A."/>
            <person name="Layton A.C."/>
            <person name="Williams D.E."/>
            <person name="Smartt A.E."/>
            <person name="Ripp S."/>
            <person name="Karpinets T.V."/>
            <person name="Brown S.D."/>
            <person name="Sayler G.S."/>
        </authorList>
    </citation>
    <scope>NUCLEOTIDE SEQUENCE [LARGE SCALE GENOMIC DNA]</scope>
    <source>
        <strain evidence="2 3">HK44</strain>
        <plasmid evidence="2">pUTK21</plasmid>
    </source>
</reference>
<keyword evidence="1" id="KW-1133">Transmembrane helix</keyword>
<dbReference type="HOGENOM" id="CLU_1937284_0_0_6"/>
<keyword evidence="1" id="KW-0472">Membrane</keyword>
<organism evidence="2 3">
    <name type="scientific">Pseudomonas fluorescens HK44</name>
    <dbReference type="NCBI Taxonomy" id="1042209"/>
    <lineage>
        <taxon>Bacteria</taxon>
        <taxon>Pseudomonadati</taxon>
        <taxon>Pseudomonadota</taxon>
        <taxon>Gammaproteobacteria</taxon>
        <taxon>Pseudomonadales</taxon>
        <taxon>Pseudomonadaceae</taxon>
        <taxon>Pseudomonas</taxon>
    </lineage>
</organism>
<dbReference type="AlphaFoldDB" id="A0A010SIA3"/>
<evidence type="ECO:0000256" key="1">
    <source>
        <dbReference type="SAM" id="Phobius"/>
    </source>
</evidence>
<keyword evidence="1" id="KW-0812">Transmembrane</keyword>
<name>A0A010SIA3_PSEFL</name>
<dbReference type="Proteomes" id="UP000022611">
    <property type="component" value="Unassembled WGS sequence"/>
</dbReference>
<keyword evidence="2" id="KW-0614">Plasmid</keyword>
<proteinExistence type="predicted"/>
<accession>A0A010SIA3</accession>
<sequence>MAKDATTAREAMVGQMMEDFDALVRRLEQVDGELAAKISEAVRDGSGKALLQSQMNFESMMEKERNALILAGREAVARIGNEINRSSANLITAQAQRRAVGFCAMLIGAGVVIGALLMVVGQQLRLFG</sequence>
<dbReference type="RefSeq" id="WP_019694541.1">
    <property type="nucleotide sequence ID" value="NZ_AFOY02000029.1"/>
</dbReference>
<dbReference type="EMBL" id="AFOY02000029">
    <property type="protein sequence ID" value="EXF91043.1"/>
    <property type="molecule type" value="Genomic_DNA"/>
</dbReference>
<geneLocation type="plasmid" evidence="2">
    <name>pUTK21</name>
</geneLocation>
<gene>
    <name evidence="2" type="ORF">HK44_029435</name>
</gene>